<name>A0A977KA20_9CREN</name>
<protein>
    <recommendedName>
        <fullName evidence="5 9">Peptide chain release factor subunit 1</fullName>
    </recommendedName>
    <alternativeName>
        <fullName evidence="8 9">Translation termination factor aRF1</fullName>
    </alternativeName>
</protein>
<evidence type="ECO:0000256" key="5">
    <source>
        <dbReference type="ARBA" id="ARBA00019723"/>
    </source>
</evidence>
<evidence type="ECO:0000256" key="6">
    <source>
        <dbReference type="ARBA" id="ARBA00022490"/>
    </source>
</evidence>
<dbReference type="NCBIfam" id="TIGR03676">
    <property type="entry name" value="aRF1_eRF1"/>
    <property type="match status" value="1"/>
</dbReference>
<dbReference type="Gene3D" id="3.30.960.10">
    <property type="entry name" value="eRF1 domain 1"/>
    <property type="match status" value="1"/>
</dbReference>
<feature type="domain" description="eRF1/Pelota-like N-terminal" evidence="10">
    <location>
        <begin position="3"/>
        <end position="136"/>
    </location>
</feature>
<evidence type="ECO:0000256" key="8">
    <source>
        <dbReference type="ARBA" id="ARBA00031168"/>
    </source>
</evidence>
<accession>A0A977KA20</accession>
<dbReference type="InterPro" id="IPR042226">
    <property type="entry name" value="eFR1_2_sf"/>
</dbReference>
<dbReference type="SMART" id="SM01194">
    <property type="entry name" value="eRF1_1"/>
    <property type="match status" value="1"/>
</dbReference>
<dbReference type="EMBL" id="CP006868">
    <property type="protein sequence ID" value="UXD21814.1"/>
    <property type="molecule type" value="Genomic_DNA"/>
</dbReference>
<dbReference type="GO" id="GO:0005737">
    <property type="term" value="C:cytoplasm"/>
    <property type="evidence" value="ECO:0007669"/>
    <property type="project" value="UniProtKB-SubCell"/>
</dbReference>
<evidence type="ECO:0000313" key="11">
    <source>
        <dbReference type="EMBL" id="UXD21814.1"/>
    </source>
</evidence>
<dbReference type="InterPro" id="IPR029064">
    <property type="entry name" value="Ribosomal_eL30-like_sf"/>
</dbReference>
<evidence type="ECO:0000256" key="4">
    <source>
        <dbReference type="ARBA" id="ARBA00011520"/>
    </source>
</evidence>
<comment type="function">
    <text evidence="1 9">Directs the termination of nascent peptide synthesis (translation) in response to the termination codons UAA, UAG and UGA.</text>
</comment>
<dbReference type="Proteomes" id="UP001063698">
    <property type="component" value="Chromosome"/>
</dbReference>
<comment type="subcellular location">
    <subcellularLocation>
        <location evidence="2 9">Cytoplasm</location>
    </subcellularLocation>
</comment>
<evidence type="ECO:0000256" key="3">
    <source>
        <dbReference type="ARBA" id="ARBA00005326"/>
    </source>
</evidence>
<evidence type="ECO:0000256" key="7">
    <source>
        <dbReference type="ARBA" id="ARBA00022917"/>
    </source>
</evidence>
<evidence type="ECO:0000259" key="10">
    <source>
        <dbReference type="SMART" id="SM01194"/>
    </source>
</evidence>
<comment type="subunit">
    <text evidence="4 9">Heterodimer of two subunits, one of which binds GTP.</text>
</comment>
<dbReference type="Pfam" id="PF03465">
    <property type="entry name" value="eRF1_3"/>
    <property type="match status" value="1"/>
</dbReference>
<dbReference type="AlphaFoldDB" id="A0A977KA20"/>
<dbReference type="Pfam" id="PF03464">
    <property type="entry name" value="eRF1_2"/>
    <property type="match status" value="1"/>
</dbReference>
<dbReference type="SUPFAM" id="SSF55481">
    <property type="entry name" value="N-terminal domain of eukaryotic peptide chain release factor subunit 1, ERF1"/>
    <property type="match status" value="1"/>
</dbReference>
<comment type="similarity">
    <text evidence="3 9">Belongs to the eukaryotic release factor 1 family.</text>
</comment>
<keyword evidence="7 9" id="KW-0648">Protein biosynthesis</keyword>
<evidence type="ECO:0000256" key="1">
    <source>
        <dbReference type="ARBA" id="ARBA00002832"/>
    </source>
</evidence>
<dbReference type="SUPFAM" id="SSF53137">
    <property type="entry name" value="Translational machinery components"/>
    <property type="match status" value="1"/>
</dbReference>
<dbReference type="InterPro" id="IPR005142">
    <property type="entry name" value="eRF1_3"/>
</dbReference>
<evidence type="ECO:0000313" key="12">
    <source>
        <dbReference type="Proteomes" id="UP001063698"/>
    </source>
</evidence>
<dbReference type="InterPro" id="IPR024049">
    <property type="entry name" value="eRF1_1_sf"/>
</dbReference>
<gene>
    <name evidence="9" type="primary">prf1</name>
    <name evidence="11" type="ORF">IPA_08465</name>
</gene>
<dbReference type="InterPro" id="IPR005141">
    <property type="entry name" value="eRF1_2"/>
</dbReference>
<evidence type="ECO:0000256" key="2">
    <source>
        <dbReference type="ARBA" id="ARBA00004496"/>
    </source>
</evidence>
<dbReference type="InterPro" id="IPR020918">
    <property type="entry name" value="Peptide_chain-rel_aRF1"/>
</dbReference>
<dbReference type="HAMAP" id="MF_00424">
    <property type="entry name" value="Rel_fact_arch_1"/>
    <property type="match status" value="1"/>
</dbReference>
<dbReference type="PANTHER" id="PTHR10113">
    <property type="entry name" value="PEPTIDE CHAIN RELEASE FACTOR SUBUNIT 1"/>
    <property type="match status" value="1"/>
</dbReference>
<keyword evidence="6 9" id="KW-0963">Cytoplasm</keyword>
<dbReference type="Pfam" id="PF03463">
    <property type="entry name" value="eRF1_1"/>
    <property type="match status" value="1"/>
</dbReference>
<organism evidence="11 12">
    <name type="scientific">Ignicoccus pacificus DSM 13166</name>
    <dbReference type="NCBI Taxonomy" id="940294"/>
    <lineage>
        <taxon>Archaea</taxon>
        <taxon>Thermoproteota</taxon>
        <taxon>Thermoprotei</taxon>
        <taxon>Desulfurococcales</taxon>
        <taxon>Desulfurococcaceae</taxon>
        <taxon>Ignicoccus</taxon>
    </lineage>
</organism>
<dbReference type="InterPro" id="IPR005140">
    <property type="entry name" value="eRF1_Pelota-like_N"/>
</dbReference>
<dbReference type="Gene3D" id="3.30.1330.30">
    <property type="match status" value="1"/>
</dbReference>
<dbReference type="InterPro" id="IPR004403">
    <property type="entry name" value="Peptide_chain-rel_eRF1/aRF1"/>
</dbReference>
<sequence length="365" mass="41562">MSAKASQWEISRKELKELLKQLEQWSAPATTLLSLYIPPGRPIGDVMELLRKELSVADNVKLKKTREAVKTALVAAMDRLKKFDKVPPNGLVIFCGINPKTEKLECFTFSPPDKVPVFFYRTDKHFHTEFLKEMVEEPEVYGLILVERGKMMVGLLRGSRIEILREATGFIPSKHHRGGQSQRRFDRLIEQAAEAFYKHAGEVASQALLPYLEQGRLKGVLVGGPAFSKQDFLDAGGLDYRLKQKILGLYDVADVDEHGFHELVQRAYDEIQGQKYAEATKALEEFKRHLAKDTGYEVYGYDEVMEALRMGMLKTLLIPEDHPELEKIKEEAEMYGTKVVVIPEGVPEAEWFKKTFGIAGIKRFK</sequence>
<dbReference type="Gene3D" id="3.30.420.60">
    <property type="entry name" value="eRF1 domain 2"/>
    <property type="match status" value="1"/>
</dbReference>
<dbReference type="KEGG" id="ipc:IPA_08465"/>
<reference evidence="11" key="1">
    <citation type="submission" date="2013-11" db="EMBL/GenBank/DDBJ databases">
        <title>Comparative genomics of Ignicoccus.</title>
        <authorList>
            <person name="Podar M."/>
        </authorList>
    </citation>
    <scope>NUCLEOTIDE SEQUENCE</scope>
    <source>
        <strain evidence="11">DSM 13166</strain>
    </source>
</reference>
<proteinExistence type="inferred from homology"/>
<dbReference type="SUPFAM" id="SSF55315">
    <property type="entry name" value="L30e-like"/>
    <property type="match status" value="1"/>
</dbReference>
<keyword evidence="12" id="KW-1185">Reference proteome</keyword>
<evidence type="ECO:0000256" key="9">
    <source>
        <dbReference type="HAMAP-Rule" id="MF_00424"/>
    </source>
</evidence>
<dbReference type="GO" id="GO:0016149">
    <property type="term" value="F:translation release factor activity, codon specific"/>
    <property type="evidence" value="ECO:0007669"/>
    <property type="project" value="UniProtKB-UniRule"/>
</dbReference>